<proteinExistence type="predicted"/>
<dbReference type="PROSITE" id="PS50811">
    <property type="entry name" value="WRKY"/>
    <property type="match status" value="1"/>
</dbReference>
<dbReference type="Pfam" id="PF03106">
    <property type="entry name" value="WRKY"/>
    <property type="match status" value="1"/>
</dbReference>
<dbReference type="InterPro" id="IPR003657">
    <property type="entry name" value="WRKY_dom"/>
</dbReference>
<feature type="domain" description="WRKY" evidence="7">
    <location>
        <begin position="1"/>
        <end position="50"/>
    </location>
</feature>
<comment type="caution">
    <text evidence="8">The sequence shown here is derived from an EMBL/GenBank/DDBJ whole genome shotgun (WGS) entry which is preliminary data.</text>
</comment>
<evidence type="ECO:0000256" key="3">
    <source>
        <dbReference type="ARBA" id="ARBA00023125"/>
    </source>
</evidence>
<keyword evidence="9" id="KW-1185">Reference proteome</keyword>
<feature type="non-terminal residue" evidence="8">
    <location>
        <position position="157"/>
    </location>
</feature>
<reference evidence="8 9" key="1">
    <citation type="journal article" date="2013" name="BMC Genomics">
        <title>The miniature genome of a carnivorous plant Genlisea aurea contains a low number of genes and short non-coding sequences.</title>
        <authorList>
            <person name="Leushkin E.V."/>
            <person name="Sutormin R.A."/>
            <person name="Nabieva E.R."/>
            <person name="Penin A.A."/>
            <person name="Kondrashov A.S."/>
            <person name="Logacheva M.D."/>
        </authorList>
    </citation>
    <scope>NUCLEOTIDE SEQUENCE [LARGE SCALE GENOMIC DNA]</scope>
</reference>
<dbReference type="Proteomes" id="UP000015453">
    <property type="component" value="Unassembled WGS sequence"/>
</dbReference>
<dbReference type="AlphaFoldDB" id="S8C2K8"/>
<dbReference type="Gene3D" id="2.20.25.80">
    <property type="entry name" value="WRKY domain"/>
    <property type="match status" value="1"/>
</dbReference>
<keyword evidence="4" id="KW-0804">Transcription</keyword>
<dbReference type="PANTHER" id="PTHR31221">
    <property type="entry name" value="WRKY TRANSCRIPTION FACTOR PROTEIN 1-RELATED"/>
    <property type="match status" value="1"/>
</dbReference>
<comment type="subcellular location">
    <subcellularLocation>
        <location evidence="1">Nucleus</location>
    </subcellularLocation>
</comment>
<dbReference type="GO" id="GO:0005634">
    <property type="term" value="C:nucleus"/>
    <property type="evidence" value="ECO:0007669"/>
    <property type="project" value="UniProtKB-SubCell"/>
</dbReference>
<evidence type="ECO:0000313" key="8">
    <source>
        <dbReference type="EMBL" id="EPS58686.1"/>
    </source>
</evidence>
<feature type="non-terminal residue" evidence="8">
    <location>
        <position position="1"/>
    </location>
</feature>
<evidence type="ECO:0000313" key="9">
    <source>
        <dbReference type="Proteomes" id="UP000015453"/>
    </source>
</evidence>
<dbReference type="OrthoDB" id="1748248at2759"/>
<protein>
    <recommendedName>
        <fullName evidence="7">WRKY domain-containing protein</fullName>
    </recommendedName>
</protein>
<evidence type="ECO:0000259" key="7">
    <source>
        <dbReference type="PROSITE" id="PS50811"/>
    </source>
</evidence>
<sequence length="157" mass="17476">KKKKKKTSMRRSYYRCTSTSCGVKKRVERCSDDPSVVVTTYEGTHIHPCPITPRGATNFGILPETALLSGESCCFPPEFIFPPPLTTTATSQRAPPPPHRHHHFHSSVSLPPPLSFTSRPFPHPPPSSSSTPQLELRDHGLLQDMLPSEILHDSKEE</sequence>
<dbReference type="EMBL" id="AUSU01008988">
    <property type="protein sequence ID" value="EPS58686.1"/>
    <property type="molecule type" value="Genomic_DNA"/>
</dbReference>
<dbReference type="PANTHER" id="PTHR31221:SF350">
    <property type="entry name" value="WRKY TRANSCRIPTION FACTOR 48-RELATED"/>
    <property type="match status" value="1"/>
</dbReference>
<keyword evidence="2" id="KW-0805">Transcription regulation</keyword>
<dbReference type="GO" id="GO:0043565">
    <property type="term" value="F:sequence-specific DNA binding"/>
    <property type="evidence" value="ECO:0007669"/>
    <property type="project" value="InterPro"/>
</dbReference>
<keyword evidence="3" id="KW-0238">DNA-binding</keyword>
<dbReference type="SMART" id="SM00774">
    <property type="entry name" value="WRKY"/>
    <property type="match status" value="1"/>
</dbReference>
<evidence type="ECO:0000256" key="4">
    <source>
        <dbReference type="ARBA" id="ARBA00023163"/>
    </source>
</evidence>
<dbReference type="InterPro" id="IPR036576">
    <property type="entry name" value="WRKY_dom_sf"/>
</dbReference>
<evidence type="ECO:0000256" key="2">
    <source>
        <dbReference type="ARBA" id="ARBA00023015"/>
    </source>
</evidence>
<accession>S8C2K8</accession>
<organism evidence="8 9">
    <name type="scientific">Genlisea aurea</name>
    <dbReference type="NCBI Taxonomy" id="192259"/>
    <lineage>
        <taxon>Eukaryota</taxon>
        <taxon>Viridiplantae</taxon>
        <taxon>Streptophyta</taxon>
        <taxon>Embryophyta</taxon>
        <taxon>Tracheophyta</taxon>
        <taxon>Spermatophyta</taxon>
        <taxon>Magnoliopsida</taxon>
        <taxon>eudicotyledons</taxon>
        <taxon>Gunneridae</taxon>
        <taxon>Pentapetalae</taxon>
        <taxon>asterids</taxon>
        <taxon>lamiids</taxon>
        <taxon>Lamiales</taxon>
        <taxon>Lentibulariaceae</taxon>
        <taxon>Genlisea</taxon>
    </lineage>
</organism>
<name>S8C2K8_9LAMI</name>
<dbReference type="InterPro" id="IPR044810">
    <property type="entry name" value="WRKY_plant"/>
</dbReference>
<gene>
    <name evidence="8" type="ORF">M569_16127</name>
</gene>
<dbReference type="GO" id="GO:0003700">
    <property type="term" value="F:DNA-binding transcription factor activity"/>
    <property type="evidence" value="ECO:0007669"/>
    <property type="project" value="InterPro"/>
</dbReference>
<evidence type="ECO:0000256" key="6">
    <source>
        <dbReference type="SAM" id="MobiDB-lite"/>
    </source>
</evidence>
<dbReference type="SUPFAM" id="SSF118290">
    <property type="entry name" value="WRKY DNA-binding domain"/>
    <property type="match status" value="1"/>
</dbReference>
<keyword evidence="5" id="KW-0539">Nucleus</keyword>
<evidence type="ECO:0000256" key="5">
    <source>
        <dbReference type="ARBA" id="ARBA00023242"/>
    </source>
</evidence>
<feature type="region of interest" description="Disordered" evidence="6">
    <location>
        <begin position="84"/>
        <end position="157"/>
    </location>
</feature>
<evidence type="ECO:0000256" key="1">
    <source>
        <dbReference type="ARBA" id="ARBA00004123"/>
    </source>
</evidence>